<dbReference type="SUPFAM" id="SSF53633">
    <property type="entry name" value="Carbamate kinase-like"/>
    <property type="match status" value="1"/>
</dbReference>
<dbReference type="PRINTS" id="PR01469">
    <property type="entry name" value="CARBMTKINASE"/>
</dbReference>
<keyword evidence="7" id="KW-1185">Reference proteome</keyword>
<dbReference type="PIRSF" id="PIRSF000723">
    <property type="entry name" value="Carbamate_kin"/>
    <property type="match status" value="1"/>
</dbReference>
<sequence>MSRIVIALGGNALGDTPAEQRERIDGAAPALVGLIAQGHEIIVSHGNGPQVGAIHLAFDVASSSTDRVPSMPLPECTAMSQGYIGYHLQQGILAELRRVGMPWHVATVVTQVEVDPHDPAFDRPSKPIGGFYDEPTARELMARDPQLRMVEDAGRGWRVVVPSPQPVDIVERDSILNLLDHEFVVIACGGGGVPVVRGADGSLQGVPAVIDKDFASAALAEAVGADYLFILTAVDRVAIGFGTPDQRDLDELDLATAQRYVDEGQFGAGSMLPKVQAAMRFAASGPGRRAVICSLDKAPLAMQGLSGTVVRGVEVPAAALRFKVASPH</sequence>
<evidence type="ECO:0000256" key="4">
    <source>
        <dbReference type="PIRNR" id="PIRNR000723"/>
    </source>
</evidence>
<protein>
    <recommendedName>
        <fullName evidence="4">Carbamate kinase</fullName>
    </recommendedName>
</protein>
<name>A0ABT9DC03_9CELL</name>
<evidence type="ECO:0000313" key="7">
    <source>
        <dbReference type="Proteomes" id="UP001232536"/>
    </source>
</evidence>
<evidence type="ECO:0000259" key="5">
    <source>
        <dbReference type="Pfam" id="PF00696"/>
    </source>
</evidence>
<evidence type="ECO:0000256" key="2">
    <source>
        <dbReference type="ARBA" id="ARBA00022679"/>
    </source>
</evidence>
<dbReference type="InterPro" id="IPR036393">
    <property type="entry name" value="AceGlu_kinase-like_sf"/>
</dbReference>
<dbReference type="PANTHER" id="PTHR30409">
    <property type="entry name" value="CARBAMATE KINASE"/>
    <property type="match status" value="1"/>
</dbReference>
<dbReference type="NCBIfam" id="NF009007">
    <property type="entry name" value="PRK12352.1"/>
    <property type="match status" value="1"/>
</dbReference>
<comment type="caution">
    <text evidence="6">The sequence shown here is derived from an EMBL/GenBank/DDBJ whole genome shotgun (WGS) entry which is preliminary data.</text>
</comment>
<evidence type="ECO:0000313" key="6">
    <source>
        <dbReference type="EMBL" id="MDO8108423.1"/>
    </source>
</evidence>
<keyword evidence="2 4" id="KW-0808">Transferase</keyword>
<dbReference type="Proteomes" id="UP001232536">
    <property type="component" value="Unassembled WGS sequence"/>
</dbReference>
<dbReference type="InterPro" id="IPR001048">
    <property type="entry name" value="Asp/Glu/Uridylate_kinase"/>
</dbReference>
<accession>A0ABT9DC03</accession>
<organism evidence="6 7">
    <name type="scientific">Actinotalea lenta</name>
    <dbReference type="NCBI Taxonomy" id="3064654"/>
    <lineage>
        <taxon>Bacteria</taxon>
        <taxon>Bacillati</taxon>
        <taxon>Actinomycetota</taxon>
        <taxon>Actinomycetes</taxon>
        <taxon>Micrococcales</taxon>
        <taxon>Cellulomonadaceae</taxon>
        <taxon>Actinotalea</taxon>
    </lineage>
</organism>
<evidence type="ECO:0000256" key="3">
    <source>
        <dbReference type="ARBA" id="ARBA00022777"/>
    </source>
</evidence>
<evidence type="ECO:0000256" key="1">
    <source>
        <dbReference type="ARBA" id="ARBA00011066"/>
    </source>
</evidence>
<dbReference type="CDD" id="cd04235">
    <property type="entry name" value="AAK_CK"/>
    <property type="match status" value="1"/>
</dbReference>
<dbReference type="GO" id="GO:0008804">
    <property type="term" value="F:carbamate kinase activity"/>
    <property type="evidence" value="ECO:0007669"/>
    <property type="project" value="UniProtKB-EC"/>
</dbReference>
<feature type="domain" description="Aspartate/glutamate/uridylate kinase" evidence="5">
    <location>
        <begin position="3"/>
        <end position="292"/>
    </location>
</feature>
<dbReference type="InterPro" id="IPR003964">
    <property type="entry name" value="Carb_kinase"/>
</dbReference>
<dbReference type="EMBL" id="JAUQYP010000002">
    <property type="protein sequence ID" value="MDO8108423.1"/>
    <property type="molecule type" value="Genomic_DNA"/>
</dbReference>
<comment type="similarity">
    <text evidence="1 4">Belongs to the carbamate kinase family.</text>
</comment>
<dbReference type="Pfam" id="PF00696">
    <property type="entry name" value="AA_kinase"/>
    <property type="match status" value="1"/>
</dbReference>
<dbReference type="PANTHER" id="PTHR30409:SF1">
    <property type="entry name" value="CARBAMATE KINASE-RELATED"/>
    <property type="match status" value="1"/>
</dbReference>
<reference evidence="6 7" key="1">
    <citation type="submission" date="2023-07" db="EMBL/GenBank/DDBJ databases">
        <title>Description of novel actinomycetes strains, isolated from tidal flat sediment.</title>
        <authorList>
            <person name="Lu C."/>
        </authorList>
    </citation>
    <scope>NUCLEOTIDE SEQUENCE [LARGE SCALE GENOMIC DNA]</scope>
    <source>
        <strain evidence="6 7">SYSU T00b441</strain>
    </source>
</reference>
<dbReference type="RefSeq" id="WP_304602123.1">
    <property type="nucleotide sequence ID" value="NZ_JAUQYP010000002.1"/>
</dbReference>
<proteinExistence type="inferred from homology"/>
<gene>
    <name evidence="6" type="primary">arcC</name>
    <name evidence="6" type="ORF">Q6348_14595</name>
</gene>
<dbReference type="Gene3D" id="3.40.1160.10">
    <property type="entry name" value="Acetylglutamate kinase-like"/>
    <property type="match status" value="1"/>
</dbReference>
<keyword evidence="3 4" id="KW-0418">Kinase</keyword>